<proteinExistence type="predicted"/>
<keyword evidence="1" id="KW-0479">Metal-binding</keyword>
<evidence type="ECO:0000313" key="6">
    <source>
        <dbReference type="EMBL" id="KAK4414580.1"/>
    </source>
</evidence>
<dbReference type="CDD" id="cd04216">
    <property type="entry name" value="Phytocyanin"/>
    <property type="match status" value="1"/>
</dbReference>
<dbReference type="PANTHER" id="PTHR33021:SF350">
    <property type="entry name" value="UCLACYANIN-2"/>
    <property type="match status" value="1"/>
</dbReference>
<feature type="region of interest" description="Disordered" evidence="3">
    <location>
        <begin position="116"/>
        <end position="162"/>
    </location>
</feature>
<dbReference type="GO" id="GO:0009055">
    <property type="term" value="F:electron transfer activity"/>
    <property type="evidence" value="ECO:0007669"/>
    <property type="project" value="InterPro"/>
</dbReference>
<accession>A0AAE1XM94</accession>
<dbReference type="GO" id="GO:0005886">
    <property type="term" value="C:plasma membrane"/>
    <property type="evidence" value="ECO:0007669"/>
    <property type="project" value="TreeGrafter"/>
</dbReference>
<gene>
    <name evidence="6" type="ORF">Salat_2871000</name>
</gene>
<evidence type="ECO:0000256" key="4">
    <source>
        <dbReference type="SAM" id="SignalP"/>
    </source>
</evidence>
<dbReference type="PROSITE" id="PS51485">
    <property type="entry name" value="PHYTOCYANIN"/>
    <property type="match status" value="1"/>
</dbReference>
<dbReference type="InterPro" id="IPR008972">
    <property type="entry name" value="Cupredoxin"/>
</dbReference>
<feature type="compositionally biased region" description="Pro residues" evidence="3">
    <location>
        <begin position="123"/>
        <end position="156"/>
    </location>
</feature>
<evidence type="ECO:0000256" key="2">
    <source>
        <dbReference type="ARBA" id="ARBA00023180"/>
    </source>
</evidence>
<keyword evidence="2" id="KW-0325">Glycoprotein</keyword>
<evidence type="ECO:0000256" key="1">
    <source>
        <dbReference type="ARBA" id="ARBA00022723"/>
    </source>
</evidence>
<evidence type="ECO:0000259" key="5">
    <source>
        <dbReference type="PROSITE" id="PS51485"/>
    </source>
</evidence>
<keyword evidence="4" id="KW-0732">Signal</keyword>
<dbReference type="GO" id="GO:0046872">
    <property type="term" value="F:metal ion binding"/>
    <property type="evidence" value="ECO:0007669"/>
    <property type="project" value="UniProtKB-KW"/>
</dbReference>
<feature type="signal peptide" evidence="4">
    <location>
        <begin position="1"/>
        <end position="19"/>
    </location>
</feature>
<keyword evidence="7" id="KW-1185">Reference proteome</keyword>
<dbReference type="InterPro" id="IPR003245">
    <property type="entry name" value="Phytocyanin_dom"/>
</dbReference>
<dbReference type="FunFam" id="2.60.40.420:FF:000003">
    <property type="entry name" value="Blue copper"/>
    <property type="match status" value="1"/>
</dbReference>
<dbReference type="InterPro" id="IPR039391">
    <property type="entry name" value="Phytocyanin-like"/>
</dbReference>
<dbReference type="Proteomes" id="UP001293254">
    <property type="component" value="Unassembled WGS sequence"/>
</dbReference>
<reference evidence="6" key="2">
    <citation type="journal article" date="2024" name="Plant">
        <title>Genomic evolution and insights into agronomic trait innovations of Sesamum species.</title>
        <authorList>
            <person name="Miao H."/>
            <person name="Wang L."/>
            <person name="Qu L."/>
            <person name="Liu H."/>
            <person name="Sun Y."/>
            <person name="Le M."/>
            <person name="Wang Q."/>
            <person name="Wei S."/>
            <person name="Zheng Y."/>
            <person name="Lin W."/>
            <person name="Duan Y."/>
            <person name="Cao H."/>
            <person name="Xiong S."/>
            <person name="Wang X."/>
            <person name="Wei L."/>
            <person name="Li C."/>
            <person name="Ma Q."/>
            <person name="Ju M."/>
            <person name="Zhao R."/>
            <person name="Li G."/>
            <person name="Mu C."/>
            <person name="Tian Q."/>
            <person name="Mei H."/>
            <person name="Zhang T."/>
            <person name="Gao T."/>
            <person name="Zhang H."/>
        </authorList>
    </citation>
    <scope>NUCLEOTIDE SEQUENCE</scope>
    <source>
        <strain evidence="6">3651</strain>
    </source>
</reference>
<protein>
    <submittedName>
        <fullName evidence="6">Blue copper protein</fullName>
    </submittedName>
</protein>
<feature type="chain" id="PRO_5042252699" evidence="4">
    <location>
        <begin position="20"/>
        <end position="186"/>
    </location>
</feature>
<dbReference type="Pfam" id="PF02298">
    <property type="entry name" value="Cu_bind_like"/>
    <property type="match status" value="1"/>
</dbReference>
<name>A0AAE1XM94_9LAMI</name>
<evidence type="ECO:0000256" key="3">
    <source>
        <dbReference type="SAM" id="MobiDB-lite"/>
    </source>
</evidence>
<dbReference type="PANTHER" id="PTHR33021">
    <property type="entry name" value="BLUE COPPER PROTEIN"/>
    <property type="match status" value="1"/>
</dbReference>
<evidence type="ECO:0000313" key="7">
    <source>
        <dbReference type="Proteomes" id="UP001293254"/>
    </source>
</evidence>
<feature type="domain" description="Phytocyanin" evidence="5">
    <location>
        <begin position="21"/>
        <end position="119"/>
    </location>
</feature>
<dbReference type="SUPFAM" id="SSF49503">
    <property type="entry name" value="Cupredoxins"/>
    <property type="match status" value="1"/>
</dbReference>
<reference evidence="6" key="1">
    <citation type="submission" date="2020-06" db="EMBL/GenBank/DDBJ databases">
        <authorList>
            <person name="Li T."/>
            <person name="Hu X."/>
            <person name="Zhang T."/>
            <person name="Song X."/>
            <person name="Zhang H."/>
            <person name="Dai N."/>
            <person name="Sheng W."/>
            <person name="Hou X."/>
            <person name="Wei L."/>
        </authorList>
    </citation>
    <scope>NUCLEOTIDE SEQUENCE</scope>
    <source>
        <strain evidence="6">3651</strain>
        <tissue evidence="6">Leaf</tissue>
    </source>
</reference>
<dbReference type="EMBL" id="JACGWO010000012">
    <property type="protein sequence ID" value="KAK4414580.1"/>
    <property type="molecule type" value="Genomic_DNA"/>
</dbReference>
<dbReference type="Gene3D" id="2.60.40.420">
    <property type="entry name" value="Cupredoxins - blue copper proteins"/>
    <property type="match status" value="1"/>
</dbReference>
<sequence length="186" mass="18638">MAKLIAFALLLLISPAAYAATTHTVGDSSGWNTGVNYGNWASSQTFATGDALLFNYDISHSVDEVSESDYQSCSSANPINSYTTSPTTIPLTAAGTRYFICPRSNHCSQGMKLAVTVSGGGSSPPPSGGASPSPPSGSPETPGTPPSTPSSPPPPAGGAAASILGRRNSLMAGFSLVLAAVVGIMG</sequence>
<organism evidence="6 7">
    <name type="scientific">Sesamum alatum</name>
    <dbReference type="NCBI Taxonomy" id="300844"/>
    <lineage>
        <taxon>Eukaryota</taxon>
        <taxon>Viridiplantae</taxon>
        <taxon>Streptophyta</taxon>
        <taxon>Embryophyta</taxon>
        <taxon>Tracheophyta</taxon>
        <taxon>Spermatophyta</taxon>
        <taxon>Magnoliopsida</taxon>
        <taxon>eudicotyledons</taxon>
        <taxon>Gunneridae</taxon>
        <taxon>Pentapetalae</taxon>
        <taxon>asterids</taxon>
        <taxon>lamiids</taxon>
        <taxon>Lamiales</taxon>
        <taxon>Pedaliaceae</taxon>
        <taxon>Sesamum</taxon>
    </lineage>
</organism>
<comment type="caution">
    <text evidence="6">The sequence shown here is derived from an EMBL/GenBank/DDBJ whole genome shotgun (WGS) entry which is preliminary data.</text>
</comment>
<dbReference type="AlphaFoldDB" id="A0AAE1XM94"/>